<evidence type="ECO:0000259" key="3">
    <source>
        <dbReference type="Pfam" id="PF07596"/>
    </source>
</evidence>
<dbReference type="RefSeq" id="WP_105334137.1">
    <property type="nucleotide sequence ID" value="NZ_PUHZ01000005.1"/>
</dbReference>
<evidence type="ECO:0000313" key="5">
    <source>
        <dbReference type="Proteomes" id="UP000237819"/>
    </source>
</evidence>
<dbReference type="PANTHER" id="PTHR30093:SF2">
    <property type="entry name" value="TYPE II SECRETION SYSTEM PROTEIN H"/>
    <property type="match status" value="1"/>
</dbReference>
<feature type="signal peptide" evidence="2">
    <location>
        <begin position="1"/>
        <end position="21"/>
    </location>
</feature>
<dbReference type="AlphaFoldDB" id="A0A2S8GS44"/>
<dbReference type="PANTHER" id="PTHR30093">
    <property type="entry name" value="GENERAL SECRETION PATHWAY PROTEIN G"/>
    <property type="match status" value="1"/>
</dbReference>
<feature type="chain" id="PRO_5015590349" description="DUF1559 domain-containing protein" evidence="2">
    <location>
        <begin position="22"/>
        <end position="604"/>
    </location>
</feature>
<dbReference type="InterPro" id="IPR011453">
    <property type="entry name" value="DUF1559"/>
</dbReference>
<proteinExistence type="predicted"/>
<dbReference type="Pfam" id="PF07596">
    <property type="entry name" value="SBP_bac_10"/>
    <property type="match status" value="1"/>
</dbReference>
<reference evidence="4 5" key="1">
    <citation type="submission" date="2018-02" db="EMBL/GenBank/DDBJ databases">
        <title>Comparative genomes isolates from brazilian mangrove.</title>
        <authorList>
            <person name="Araujo J.E."/>
            <person name="Taketani R.G."/>
            <person name="Silva M.C.P."/>
            <person name="Loureco M.V."/>
            <person name="Andreote F.D."/>
        </authorList>
    </citation>
    <scope>NUCLEOTIDE SEQUENCE [LARGE SCALE GENOMIC DNA]</scope>
    <source>
        <strain evidence="4 5">Nap-Phe MGV</strain>
    </source>
</reference>
<evidence type="ECO:0000313" key="4">
    <source>
        <dbReference type="EMBL" id="PQO47249.1"/>
    </source>
</evidence>
<feature type="compositionally biased region" description="Pro residues" evidence="1">
    <location>
        <begin position="74"/>
        <end position="88"/>
    </location>
</feature>
<evidence type="ECO:0000256" key="1">
    <source>
        <dbReference type="SAM" id="MobiDB-lite"/>
    </source>
</evidence>
<protein>
    <recommendedName>
        <fullName evidence="3">DUF1559 domain-containing protein</fullName>
    </recommendedName>
</protein>
<dbReference type="Proteomes" id="UP000237819">
    <property type="component" value="Unassembled WGS sequence"/>
</dbReference>
<feature type="compositionally biased region" description="Low complexity" evidence="1">
    <location>
        <begin position="89"/>
        <end position="103"/>
    </location>
</feature>
<name>A0A2S8GS44_9BACT</name>
<comment type="caution">
    <text evidence="4">The sequence shown here is derived from an EMBL/GenBank/DDBJ whole genome shotgun (WGS) entry which is preliminary data.</text>
</comment>
<accession>A0A2S8GS44</accession>
<keyword evidence="2" id="KW-0732">Signal</keyword>
<feature type="domain" description="DUF1559" evidence="3">
    <location>
        <begin position="397"/>
        <end position="549"/>
    </location>
</feature>
<dbReference type="EMBL" id="PUHZ01000005">
    <property type="protein sequence ID" value="PQO47249.1"/>
    <property type="molecule type" value="Genomic_DNA"/>
</dbReference>
<feature type="compositionally biased region" description="Low complexity" evidence="1">
    <location>
        <begin position="35"/>
        <end position="52"/>
    </location>
</feature>
<dbReference type="PROSITE" id="PS51257">
    <property type="entry name" value="PROKAR_LIPOPROTEIN"/>
    <property type="match status" value="1"/>
</dbReference>
<evidence type="ECO:0000256" key="2">
    <source>
        <dbReference type="SAM" id="SignalP"/>
    </source>
</evidence>
<gene>
    <name evidence="4" type="ORF">C5Y93_04200</name>
</gene>
<feature type="region of interest" description="Disordered" evidence="1">
    <location>
        <begin position="25"/>
        <end position="108"/>
    </location>
</feature>
<sequence length="604" mass="66277">MRHALPLLLAALLTIAGCSNSEPVAKAPANPAPITPETKTAPAATPETELPAVMDSPFTKPLSEDEKEMSDVPVIPPPSDGKPKPTTPSVPASNPVAAPAANAGPQDWPKQIAPFLDDTTVAIIRIDWPNADLKAVVEEAKKYGADTEMVENPLTAGVINSPEFAKGVNEMAFVLHFMEVKEGDESYQQKSTTALFHTTGAVPDEELAAIALGSFGGQIPPEELKKSLPRHGEWFALALEPENLQRINNLQPADTTALEAAVAAIGPAPVQYVSVLNDKVRKKLIEDGDIPGGQIAKYYVDKINYFGVGGAYANGPKLNVVVDTKNQEDAQELYDWVDLTTSPKSLPAEIPAPLVELLRKHLLPKLNENQLSISVGPEQVAEIRSFVEPMLEKAQQEREKIQASNNMKQIGLAFHNFFDTFHRFPPLPNRDGKLPEKPLLSWRVYLLPYLEQNALYDQFHLDEPWDSEHNIKLAAQVPACYTDPKHPVDDPGKTTFVVPSGEKAFYTPGKTIGFANITDGTSNTIMLLNVSPKEAVVWTKPDEWDYDPQNPFRGLTDLDPEGDFPALMVDGSVQIFSSKKMKPETMRNLIERNDGNVVDWDNVR</sequence>
<organism evidence="4 5">
    <name type="scientific">Blastopirellula marina</name>
    <dbReference type="NCBI Taxonomy" id="124"/>
    <lineage>
        <taxon>Bacteria</taxon>
        <taxon>Pseudomonadati</taxon>
        <taxon>Planctomycetota</taxon>
        <taxon>Planctomycetia</taxon>
        <taxon>Pirellulales</taxon>
        <taxon>Pirellulaceae</taxon>
        <taxon>Blastopirellula</taxon>
    </lineage>
</organism>
<dbReference type="OrthoDB" id="285651at2"/>